<accession>A0A2X0LST3</accession>
<evidence type="ECO:0000259" key="1">
    <source>
        <dbReference type="Pfam" id="PF14214"/>
    </source>
</evidence>
<keyword evidence="3" id="KW-1185">Reference proteome</keyword>
<gene>
    <name evidence="2" type="primary">BQ5605_C015g07770</name>
    <name evidence="2" type="ORF">BQ5605_C015G07770</name>
</gene>
<dbReference type="AlphaFoldDB" id="A0A2X0LST3"/>
<evidence type="ECO:0000313" key="2">
    <source>
        <dbReference type="EMBL" id="SGY17394.1"/>
    </source>
</evidence>
<dbReference type="Pfam" id="PF14214">
    <property type="entry name" value="Helitron_like_N"/>
    <property type="match status" value="1"/>
</dbReference>
<protein>
    <submittedName>
        <fullName evidence="2">BQ5605_C015g07770 protein</fullName>
    </submittedName>
</protein>
<feature type="domain" description="Helitron helicase-like" evidence="1">
    <location>
        <begin position="105"/>
        <end position="202"/>
    </location>
</feature>
<dbReference type="STRING" id="796604.A0A2X0LST3"/>
<sequence>MVGPSTKSLARSIRPRCLSVTHYFFLQGKMACTPTFPLAGSAELGCQLPETESRSTMVSKRARCLPVSVVMTKAKRRIQTATMKMKTAKKGTKGWGRGDRSTQHIRLHQENLRLTTTQGINGLSPNQIGRSRTLGSTFKNRPRDITQRYQDAVPCVVKHGKPPLLITMTYDPKSPEIKAAVRPNDKACNRPDLIARVFEAKSGDKRHAVSAMNVR</sequence>
<proteinExistence type="predicted"/>
<name>A0A2X0LST3_9BASI</name>
<dbReference type="Proteomes" id="UP000249464">
    <property type="component" value="Unassembled WGS sequence"/>
</dbReference>
<evidence type="ECO:0000313" key="3">
    <source>
        <dbReference type="Proteomes" id="UP000249464"/>
    </source>
</evidence>
<dbReference type="InterPro" id="IPR025476">
    <property type="entry name" value="Helitron_helicase-like"/>
</dbReference>
<reference evidence="2 3" key="1">
    <citation type="submission" date="2016-11" db="EMBL/GenBank/DDBJ databases">
        <authorList>
            <person name="Jaros S."/>
            <person name="Januszkiewicz K."/>
            <person name="Wedrychowicz H."/>
        </authorList>
    </citation>
    <scope>NUCLEOTIDE SEQUENCE [LARGE SCALE GENOMIC DNA]</scope>
</reference>
<organism evidence="2 3">
    <name type="scientific">Microbotryum silenes-dioicae</name>
    <dbReference type="NCBI Taxonomy" id="796604"/>
    <lineage>
        <taxon>Eukaryota</taxon>
        <taxon>Fungi</taxon>
        <taxon>Dikarya</taxon>
        <taxon>Basidiomycota</taxon>
        <taxon>Pucciniomycotina</taxon>
        <taxon>Microbotryomycetes</taxon>
        <taxon>Microbotryales</taxon>
        <taxon>Microbotryaceae</taxon>
        <taxon>Microbotryum</taxon>
    </lineage>
</organism>
<dbReference type="EMBL" id="FQNC01000015">
    <property type="protein sequence ID" value="SGY17394.1"/>
    <property type="molecule type" value="Genomic_DNA"/>
</dbReference>